<sequence>MSLTCDMVRMSCANGLRSCLHSLQILFRVDTLDTDSSAFTRPWSTMGNMPPNITGVYQKPHPAGQAAQHLLLHLVGGVLALEQLTQQGTHHCPLPSQGPPQLGTTSLSQPAALELLWKYGEELQQCEAVRLRVLDGLRAAVRVRLLRLEGPHHVRYWLGPNLWN</sequence>
<organism evidence="1 2">
    <name type="scientific">Liparis tanakae</name>
    <name type="common">Tanaka's snailfish</name>
    <dbReference type="NCBI Taxonomy" id="230148"/>
    <lineage>
        <taxon>Eukaryota</taxon>
        <taxon>Metazoa</taxon>
        <taxon>Chordata</taxon>
        <taxon>Craniata</taxon>
        <taxon>Vertebrata</taxon>
        <taxon>Euteleostomi</taxon>
        <taxon>Actinopterygii</taxon>
        <taxon>Neopterygii</taxon>
        <taxon>Teleostei</taxon>
        <taxon>Neoteleostei</taxon>
        <taxon>Acanthomorphata</taxon>
        <taxon>Eupercaria</taxon>
        <taxon>Perciformes</taxon>
        <taxon>Cottioidei</taxon>
        <taxon>Cottales</taxon>
        <taxon>Liparidae</taxon>
        <taxon>Liparis</taxon>
    </lineage>
</organism>
<protein>
    <submittedName>
        <fullName evidence="1">Uncharacterized protein</fullName>
    </submittedName>
</protein>
<evidence type="ECO:0000313" key="2">
    <source>
        <dbReference type="Proteomes" id="UP000314294"/>
    </source>
</evidence>
<name>A0A4Z2IW91_9TELE</name>
<dbReference type="Proteomes" id="UP000314294">
    <property type="component" value="Unassembled WGS sequence"/>
</dbReference>
<accession>A0A4Z2IW91</accession>
<reference evidence="1 2" key="1">
    <citation type="submission" date="2019-03" db="EMBL/GenBank/DDBJ databases">
        <title>First draft genome of Liparis tanakae, snailfish: a comprehensive survey of snailfish specific genes.</title>
        <authorList>
            <person name="Kim W."/>
            <person name="Song I."/>
            <person name="Jeong J.-H."/>
            <person name="Kim D."/>
            <person name="Kim S."/>
            <person name="Ryu S."/>
            <person name="Song J.Y."/>
            <person name="Lee S.K."/>
        </authorList>
    </citation>
    <scope>NUCLEOTIDE SEQUENCE [LARGE SCALE GENOMIC DNA]</scope>
    <source>
        <tissue evidence="1">Muscle</tissue>
    </source>
</reference>
<proteinExistence type="predicted"/>
<dbReference type="AlphaFoldDB" id="A0A4Z2IW91"/>
<comment type="caution">
    <text evidence="1">The sequence shown here is derived from an EMBL/GenBank/DDBJ whole genome shotgun (WGS) entry which is preliminary data.</text>
</comment>
<gene>
    <name evidence="1" type="ORF">EYF80_008275</name>
</gene>
<keyword evidence="2" id="KW-1185">Reference proteome</keyword>
<evidence type="ECO:0000313" key="1">
    <source>
        <dbReference type="EMBL" id="TNN81503.1"/>
    </source>
</evidence>
<dbReference type="EMBL" id="SRLO01000046">
    <property type="protein sequence ID" value="TNN81503.1"/>
    <property type="molecule type" value="Genomic_DNA"/>
</dbReference>